<dbReference type="PANTHER" id="PTHR34366">
    <property type="entry name" value="OS07G0289901 PROTEIN-RELATED"/>
    <property type="match status" value="1"/>
</dbReference>
<evidence type="ECO:0000256" key="1">
    <source>
        <dbReference type="SAM" id="Phobius"/>
    </source>
</evidence>
<keyword evidence="1" id="KW-0472">Membrane</keyword>
<evidence type="ECO:0000313" key="4">
    <source>
        <dbReference type="EMBL" id="KAH7564715.1"/>
    </source>
</evidence>
<keyword evidence="1" id="KW-0812">Transmembrane</keyword>
<keyword evidence="1" id="KW-1133">Transmembrane helix</keyword>
<proteinExistence type="predicted"/>
<evidence type="ECO:0000259" key="3">
    <source>
        <dbReference type="Pfam" id="PF24865"/>
    </source>
</evidence>
<keyword evidence="5" id="KW-1185">Reference proteome</keyword>
<dbReference type="Pfam" id="PF24865">
    <property type="entry name" value="DUF7731"/>
    <property type="match status" value="1"/>
</dbReference>
<keyword evidence="2" id="KW-0732">Signal</keyword>
<comment type="caution">
    <text evidence="4">The sequence shown here is derived from an EMBL/GenBank/DDBJ whole genome shotgun (WGS) entry which is preliminary data.</text>
</comment>
<accession>A0ABQ8HK33</accession>
<feature type="signal peptide" evidence="2">
    <location>
        <begin position="1"/>
        <end position="30"/>
    </location>
</feature>
<feature type="chain" id="PRO_5045757383" description="DUF7731 domain-containing protein" evidence="2">
    <location>
        <begin position="31"/>
        <end position="164"/>
    </location>
</feature>
<protein>
    <recommendedName>
        <fullName evidence="3">DUF7731 domain-containing protein</fullName>
    </recommendedName>
</protein>
<dbReference type="EMBL" id="JAFEMO010000009">
    <property type="protein sequence ID" value="KAH7564715.1"/>
    <property type="molecule type" value="Genomic_DNA"/>
</dbReference>
<dbReference type="InterPro" id="IPR056633">
    <property type="entry name" value="DUF7731"/>
</dbReference>
<dbReference type="Proteomes" id="UP000827721">
    <property type="component" value="Unassembled WGS sequence"/>
</dbReference>
<evidence type="ECO:0000313" key="5">
    <source>
        <dbReference type="Proteomes" id="UP000827721"/>
    </source>
</evidence>
<feature type="domain" description="DUF7731" evidence="3">
    <location>
        <begin position="44"/>
        <end position="132"/>
    </location>
</feature>
<dbReference type="PANTHER" id="PTHR34366:SF7">
    <property type="entry name" value="TRANSMEMBRANE PROTEIN"/>
    <property type="match status" value="1"/>
</dbReference>
<sequence length="164" mass="18675">MVIYNKHLSGGLLLWVSLGILFCLFSSTEAEKWEPRKYVNLSPFREWRSAYECILNETNPCQAKYKLNMTGVVVVPQEEVAEYCGAGCAEHVKVVLQCIHEVKRDFWFGNKAPVKFINESITTGCSTTTRINTTSYTNSANSMKNYKILSVPLMLVLFMIIFNI</sequence>
<evidence type="ECO:0000256" key="2">
    <source>
        <dbReference type="SAM" id="SignalP"/>
    </source>
</evidence>
<gene>
    <name evidence="4" type="ORF">JRO89_XS09G0012500</name>
</gene>
<name>A0ABQ8HK33_9ROSI</name>
<reference evidence="4 5" key="1">
    <citation type="submission" date="2021-02" db="EMBL/GenBank/DDBJ databases">
        <title>Plant Genome Project.</title>
        <authorList>
            <person name="Zhang R.-G."/>
        </authorList>
    </citation>
    <scope>NUCLEOTIDE SEQUENCE [LARGE SCALE GENOMIC DNA]</scope>
    <source>
        <tissue evidence="4">Leaves</tissue>
    </source>
</reference>
<feature type="transmembrane region" description="Helical" evidence="1">
    <location>
        <begin position="145"/>
        <end position="162"/>
    </location>
</feature>
<organism evidence="4 5">
    <name type="scientific">Xanthoceras sorbifolium</name>
    <dbReference type="NCBI Taxonomy" id="99658"/>
    <lineage>
        <taxon>Eukaryota</taxon>
        <taxon>Viridiplantae</taxon>
        <taxon>Streptophyta</taxon>
        <taxon>Embryophyta</taxon>
        <taxon>Tracheophyta</taxon>
        <taxon>Spermatophyta</taxon>
        <taxon>Magnoliopsida</taxon>
        <taxon>eudicotyledons</taxon>
        <taxon>Gunneridae</taxon>
        <taxon>Pentapetalae</taxon>
        <taxon>rosids</taxon>
        <taxon>malvids</taxon>
        <taxon>Sapindales</taxon>
        <taxon>Sapindaceae</taxon>
        <taxon>Xanthoceroideae</taxon>
        <taxon>Xanthoceras</taxon>
    </lineage>
</organism>